<dbReference type="RefSeq" id="WP_029159597.1">
    <property type="nucleotide sequence ID" value="NZ_CP009933.1"/>
</dbReference>
<reference evidence="1 2" key="1">
    <citation type="journal article" date="2015" name="J. Biotechnol.">
        <title>Complete genome sequence of a malodorant-producing acetogen, Clostridium scatologenes ATCC 25775(T).</title>
        <authorList>
            <person name="Zhu Z."/>
            <person name="Guo T."/>
            <person name="Zheng H."/>
            <person name="Song T."/>
            <person name="Ouyang P."/>
            <person name="Xie J."/>
        </authorList>
    </citation>
    <scope>NUCLEOTIDE SEQUENCE [LARGE SCALE GENOMIC DNA]</scope>
    <source>
        <strain evidence="1 2">ATCC 25775</strain>
    </source>
</reference>
<proteinExistence type="predicted"/>
<evidence type="ECO:0000313" key="2">
    <source>
        <dbReference type="Proteomes" id="UP000033115"/>
    </source>
</evidence>
<dbReference type="STRING" id="1548.CSCA_0978"/>
<organism evidence="1 2">
    <name type="scientific">Clostridium scatologenes</name>
    <dbReference type="NCBI Taxonomy" id="1548"/>
    <lineage>
        <taxon>Bacteria</taxon>
        <taxon>Bacillati</taxon>
        <taxon>Bacillota</taxon>
        <taxon>Clostridia</taxon>
        <taxon>Eubacteriales</taxon>
        <taxon>Clostridiaceae</taxon>
        <taxon>Clostridium</taxon>
    </lineage>
</organism>
<dbReference type="KEGG" id="csq:CSCA_0978"/>
<dbReference type="Proteomes" id="UP000033115">
    <property type="component" value="Chromosome"/>
</dbReference>
<gene>
    <name evidence="1" type="ORF">CSCA_0978</name>
</gene>
<evidence type="ECO:0000313" key="1">
    <source>
        <dbReference type="EMBL" id="AKA68103.1"/>
    </source>
</evidence>
<protein>
    <submittedName>
        <fullName evidence="1">Uncharacterized protein</fullName>
    </submittedName>
</protein>
<accession>A0A0E3M5G1</accession>
<dbReference type="HOGENOM" id="CLU_115754_0_0_9"/>
<sequence length="224" mass="26554">MGLFLSMSGVIGKNAAEVTNALQEYININEGIIEEVQPVNEAFDLCVIGENEKNTTIVYPNDFFEWEETSEYLSKALNTSVFSFHIHDGDFWMYNFYNCGESKDKFNPIPDYWENLPEEEIEKWKGNPQIICKFIKDIYFNDIENYYKFWGKDNVKNKKAYEEDEFSFGNDWQVIDFMDKLNIIYPFEQENGFPIGKTYKITLKDKFQEFKEKLCESISKIKFD</sequence>
<name>A0A0E3M5G1_CLOSL</name>
<dbReference type="EMBL" id="CP009933">
    <property type="protein sequence ID" value="AKA68103.1"/>
    <property type="molecule type" value="Genomic_DNA"/>
</dbReference>
<keyword evidence="2" id="KW-1185">Reference proteome</keyword>
<dbReference type="AlphaFoldDB" id="A0A0E3M5G1"/>